<evidence type="ECO:0000256" key="4">
    <source>
        <dbReference type="ARBA" id="ARBA00023235"/>
    </source>
</evidence>
<name>A0A8J4QHF8_9ROSI</name>
<reference evidence="8" key="1">
    <citation type="submission" date="2020-03" db="EMBL/GenBank/DDBJ databases">
        <title>Castanea mollissima Vanexum genome sequencing.</title>
        <authorList>
            <person name="Staton M."/>
        </authorList>
    </citation>
    <scope>NUCLEOTIDE SEQUENCE</scope>
    <source>
        <tissue evidence="8">Leaf</tissue>
    </source>
</reference>
<evidence type="ECO:0000256" key="5">
    <source>
        <dbReference type="ARBA" id="ARBA00029734"/>
    </source>
</evidence>
<dbReference type="Gene3D" id="3.30.70.260">
    <property type="match status" value="1"/>
</dbReference>
<dbReference type="PANTHER" id="PTHR11934:SF0">
    <property type="entry name" value="RIBOSE-5-PHOSPHATE ISOMERASE"/>
    <property type="match status" value="1"/>
</dbReference>
<dbReference type="SUPFAM" id="SSF75445">
    <property type="entry name" value="D-ribose-5-phosphate isomerase (RpiA), lid domain"/>
    <property type="match status" value="1"/>
</dbReference>
<dbReference type="NCBIfam" id="TIGR00021">
    <property type="entry name" value="rpiA"/>
    <property type="match status" value="1"/>
</dbReference>
<evidence type="ECO:0000256" key="3">
    <source>
        <dbReference type="ARBA" id="ARBA00011959"/>
    </source>
</evidence>
<dbReference type="InterPro" id="IPR004788">
    <property type="entry name" value="Ribose5P_isomerase_type_A"/>
</dbReference>
<protein>
    <recommendedName>
        <fullName evidence="3">ribose-5-phosphate isomerase</fullName>
        <ecNumber evidence="3">5.3.1.6</ecNumber>
    </recommendedName>
    <alternativeName>
        <fullName evidence="5">Phosphoriboisomerase</fullName>
    </alternativeName>
</protein>
<feature type="domain" description="FAR1" evidence="7">
    <location>
        <begin position="77"/>
        <end position="162"/>
    </location>
</feature>
<keyword evidence="4" id="KW-0413">Isomerase</keyword>
<evidence type="ECO:0000259" key="7">
    <source>
        <dbReference type="Pfam" id="PF03101"/>
    </source>
</evidence>
<dbReference type="AlphaFoldDB" id="A0A8J4QHF8"/>
<dbReference type="Gene3D" id="3.40.50.1360">
    <property type="match status" value="1"/>
</dbReference>
<evidence type="ECO:0000313" key="9">
    <source>
        <dbReference type="Proteomes" id="UP000737018"/>
    </source>
</evidence>
<feature type="compositionally biased region" description="Basic residues" evidence="6">
    <location>
        <begin position="169"/>
        <end position="184"/>
    </location>
</feature>
<dbReference type="Pfam" id="PF06026">
    <property type="entry name" value="Rib_5-P_isom_A"/>
    <property type="match status" value="1"/>
</dbReference>
<dbReference type="HAMAP" id="MF_00170">
    <property type="entry name" value="Rib_5P_isom_A"/>
    <property type="match status" value="1"/>
</dbReference>
<keyword evidence="9" id="KW-1185">Reference proteome</keyword>
<dbReference type="GO" id="GO:0009052">
    <property type="term" value="P:pentose-phosphate shunt, non-oxidative branch"/>
    <property type="evidence" value="ECO:0007669"/>
    <property type="project" value="InterPro"/>
</dbReference>
<dbReference type="UniPathway" id="UPA00115">
    <property type="reaction ID" value="UER00412"/>
</dbReference>
<dbReference type="PANTHER" id="PTHR11934">
    <property type="entry name" value="RIBOSE-5-PHOSPHATE ISOMERASE"/>
    <property type="match status" value="1"/>
</dbReference>
<dbReference type="InterPro" id="IPR037171">
    <property type="entry name" value="NagB/RpiA_transferase-like"/>
</dbReference>
<comment type="pathway">
    <text evidence="1">Carbohydrate degradation; pentose phosphate pathway; D-ribose 5-phosphate from D-ribulose 5-phosphate (non-oxidative stage): step 1/1.</text>
</comment>
<feature type="region of interest" description="Disordered" evidence="6">
    <location>
        <begin position="166"/>
        <end position="188"/>
    </location>
</feature>
<evidence type="ECO:0000256" key="1">
    <source>
        <dbReference type="ARBA" id="ARBA00004988"/>
    </source>
</evidence>
<dbReference type="Proteomes" id="UP000737018">
    <property type="component" value="Unassembled WGS sequence"/>
</dbReference>
<dbReference type="NCBIfam" id="NF001924">
    <property type="entry name" value="PRK00702.1"/>
    <property type="match status" value="1"/>
</dbReference>
<dbReference type="InterPro" id="IPR020672">
    <property type="entry name" value="Ribose5P_isomerase_typA_subgr"/>
</dbReference>
<evidence type="ECO:0000256" key="6">
    <source>
        <dbReference type="SAM" id="MobiDB-lite"/>
    </source>
</evidence>
<comment type="caution">
    <text evidence="8">The sequence shown here is derived from an EMBL/GenBank/DDBJ whole genome shotgun (WGS) entry which is preliminary data.</text>
</comment>
<dbReference type="FunFam" id="3.30.70.260:FF:000018">
    <property type="entry name" value="Ribose-5-phosphate isomerase A"/>
    <property type="match status" value="1"/>
</dbReference>
<dbReference type="GO" id="GO:0006014">
    <property type="term" value="P:D-ribose metabolic process"/>
    <property type="evidence" value="ECO:0007669"/>
    <property type="project" value="TreeGrafter"/>
</dbReference>
<dbReference type="InterPro" id="IPR004330">
    <property type="entry name" value="FAR1_DNA_bnd_dom"/>
</dbReference>
<proteinExistence type="inferred from homology"/>
<dbReference type="OrthoDB" id="747268at2759"/>
<dbReference type="SUPFAM" id="SSF100950">
    <property type="entry name" value="NagB/RpiA/CoA transferase-like"/>
    <property type="match status" value="1"/>
</dbReference>
<accession>A0A8J4QHF8</accession>
<sequence length="505" mass="54775">MCSLAKPQSSPRLSLFEMEGDSMVNVTLENDNQGSSCDKERVDGDKVEEHNVGGLGNEEVETPRAGMVFASPEEVRNYYSKFAQREGFGIYRRSSRCRDDGKLNYFTLACARAGKRESTAKKKFSLRQSPKTNCKAKVNVALGSDGKFHLCHVILEHNHELSPGMFHSNRCKKSGGPRAQRRSKAKDPVEAIVHQDYPSLVGVAASCEIIPSVEGVNVTKQLANGDKHHLFPNTGHPTSESTLNHLKRRSSALENSQNSQDVFKLALAKRAVELVKSGMVIGLGTGGTSLVIEELGKLIGEGKLKDIVAVGANYHSRLLAKQFGLRTVDLNDVDNIDIVFDGVDEVDFNKNLLKGGEAAHTVQKVVYSMANVCIILAEHTKVVHRLGSKFPVAVEVLPLATSPVSRRLIALGGVPEIRSALRKDGPVITDLGNMIIDVSFPNGIQNPAELEKNINVIPGVVDNGIVSGVATSVLVAVRDGGHVNVMNLEEFVEVVLGWRYATSTL</sequence>
<dbReference type="CDD" id="cd01398">
    <property type="entry name" value="RPI_A"/>
    <property type="match status" value="1"/>
</dbReference>
<evidence type="ECO:0000256" key="2">
    <source>
        <dbReference type="ARBA" id="ARBA00008088"/>
    </source>
</evidence>
<evidence type="ECO:0000313" key="8">
    <source>
        <dbReference type="EMBL" id="KAF3949985.1"/>
    </source>
</evidence>
<gene>
    <name evidence="8" type="ORF">CMV_024208</name>
</gene>
<dbReference type="EMBL" id="JRKL02005748">
    <property type="protein sequence ID" value="KAF3949985.1"/>
    <property type="molecule type" value="Genomic_DNA"/>
</dbReference>
<dbReference type="Pfam" id="PF03101">
    <property type="entry name" value="FAR1"/>
    <property type="match status" value="1"/>
</dbReference>
<dbReference type="EC" id="5.3.1.6" evidence="3"/>
<dbReference type="GO" id="GO:0005737">
    <property type="term" value="C:cytoplasm"/>
    <property type="evidence" value="ECO:0007669"/>
    <property type="project" value="TreeGrafter"/>
</dbReference>
<dbReference type="GO" id="GO:0004751">
    <property type="term" value="F:ribose-5-phosphate isomerase activity"/>
    <property type="evidence" value="ECO:0007669"/>
    <property type="project" value="UniProtKB-EC"/>
</dbReference>
<comment type="similarity">
    <text evidence="2">Belongs to the ribose 5-phosphate isomerase family.</text>
</comment>
<organism evidence="8 9">
    <name type="scientific">Castanea mollissima</name>
    <name type="common">Chinese chestnut</name>
    <dbReference type="NCBI Taxonomy" id="60419"/>
    <lineage>
        <taxon>Eukaryota</taxon>
        <taxon>Viridiplantae</taxon>
        <taxon>Streptophyta</taxon>
        <taxon>Embryophyta</taxon>
        <taxon>Tracheophyta</taxon>
        <taxon>Spermatophyta</taxon>
        <taxon>Magnoliopsida</taxon>
        <taxon>eudicotyledons</taxon>
        <taxon>Gunneridae</taxon>
        <taxon>Pentapetalae</taxon>
        <taxon>rosids</taxon>
        <taxon>fabids</taxon>
        <taxon>Fagales</taxon>
        <taxon>Fagaceae</taxon>
        <taxon>Castanea</taxon>
    </lineage>
</organism>